<dbReference type="PANTHER" id="PTHR43214">
    <property type="entry name" value="TWO-COMPONENT RESPONSE REGULATOR"/>
    <property type="match status" value="1"/>
</dbReference>
<dbReference type="PRINTS" id="PR00038">
    <property type="entry name" value="HTHLUXR"/>
</dbReference>
<dbReference type="SUPFAM" id="SSF46894">
    <property type="entry name" value="C-terminal effector domain of the bipartite response regulators"/>
    <property type="match status" value="1"/>
</dbReference>
<gene>
    <name evidence="6" type="ORF">HDG41_004440</name>
</gene>
<dbReference type="EMBL" id="JACHDE010000008">
    <property type="protein sequence ID" value="MBB5402354.1"/>
    <property type="molecule type" value="Genomic_DNA"/>
</dbReference>
<dbReference type="Pfam" id="PF00072">
    <property type="entry name" value="Response_reg"/>
    <property type="match status" value="1"/>
</dbReference>
<keyword evidence="2" id="KW-0238">DNA-binding</keyword>
<evidence type="ECO:0000259" key="5">
    <source>
        <dbReference type="PROSITE" id="PS50110"/>
    </source>
</evidence>
<dbReference type="CDD" id="cd17535">
    <property type="entry name" value="REC_NarL-like"/>
    <property type="match status" value="1"/>
</dbReference>
<dbReference type="InterPro" id="IPR039420">
    <property type="entry name" value="WalR-like"/>
</dbReference>
<organism evidence="6 7">
    <name type="scientific">Paraburkholderia youngii</name>
    <dbReference type="NCBI Taxonomy" id="2782701"/>
    <lineage>
        <taxon>Bacteria</taxon>
        <taxon>Pseudomonadati</taxon>
        <taxon>Pseudomonadota</taxon>
        <taxon>Betaproteobacteria</taxon>
        <taxon>Burkholderiales</taxon>
        <taxon>Burkholderiaceae</taxon>
        <taxon>Paraburkholderia</taxon>
    </lineage>
</organism>
<dbReference type="InterPro" id="IPR011006">
    <property type="entry name" value="CheY-like_superfamily"/>
</dbReference>
<dbReference type="SUPFAM" id="SSF52172">
    <property type="entry name" value="CheY-like"/>
    <property type="match status" value="1"/>
</dbReference>
<dbReference type="GO" id="GO:0006355">
    <property type="term" value="P:regulation of DNA-templated transcription"/>
    <property type="evidence" value="ECO:0007669"/>
    <property type="project" value="InterPro"/>
</dbReference>
<dbReference type="Gene3D" id="1.10.10.10">
    <property type="entry name" value="Winged helix-like DNA-binding domain superfamily/Winged helix DNA-binding domain"/>
    <property type="match status" value="1"/>
</dbReference>
<dbReference type="Gene3D" id="3.40.50.2300">
    <property type="match status" value="1"/>
</dbReference>
<evidence type="ECO:0000256" key="1">
    <source>
        <dbReference type="ARBA" id="ARBA00022553"/>
    </source>
</evidence>
<dbReference type="InterPro" id="IPR001789">
    <property type="entry name" value="Sig_transdc_resp-reg_receiver"/>
</dbReference>
<reference evidence="6 7" key="1">
    <citation type="submission" date="2020-08" db="EMBL/GenBank/DDBJ databases">
        <title>Genomic Encyclopedia of Type Strains, Phase IV (KMG-V): Genome sequencing to study the core and pangenomes of soil and plant-associated prokaryotes.</title>
        <authorList>
            <person name="Whitman W."/>
        </authorList>
    </citation>
    <scope>NUCLEOTIDE SEQUENCE [LARGE SCALE GENOMIC DNA]</scope>
    <source>
        <strain evidence="6 7">JPY162</strain>
    </source>
</reference>
<evidence type="ECO:0000313" key="7">
    <source>
        <dbReference type="Proteomes" id="UP000592820"/>
    </source>
</evidence>
<dbReference type="AlphaFoldDB" id="A0A7W8LB34"/>
<evidence type="ECO:0000313" key="6">
    <source>
        <dbReference type="EMBL" id="MBB5402354.1"/>
    </source>
</evidence>
<protein>
    <submittedName>
        <fullName evidence="6">Two-component system capsular synthesis response regulator RcsB</fullName>
    </submittedName>
</protein>
<evidence type="ECO:0000256" key="2">
    <source>
        <dbReference type="ARBA" id="ARBA00023125"/>
    </source>
</evidence>
<dbReference type="CDD" id="cd06170">
    <property type="entry name" value="LuxR_C_like"/>
    <property type="match status" value="1"/>
</dbReference>
<proteinExistence type="predicted"/>
<comment type="caution">
    <text evidence="6">The sequence shown here is derived from an EMBL/GenBank/DDBJ whole genome shotgun (WGS) entry which is preliminary data.</text>
</comment>
<dbReference type="PROSITE" id="PS00622">
    <property type="entry name" value="HTH_LUXR_1"/>
    <property type="match status" value="1"/>
</dbReference>
<dbReference type="InterPro" id="IPR036388">
    <property type="entry name" value="WH-like_DNA-bd_sf"/>
</dbReference>
<dbReference type="InterPro" id="IPR016032">
    <property type="entry name" value="Sig_transdc_resp-reg_C-effctor"/>
</dbReference>
<feature type="modified residue" description="4-aspartylphosphate" evidence="3">
    <location>
        <position position="83"/>
    </location>
</feature>
<feature type="domain" description="HTH luxR-type" evidence="4">
    <location>
        <begin position="174"/>
        <end position="239"/>
    </location>
</feature>
<dbReference type="Proteomes" id="UP000592820">
    <property type="component" value="Unassembled WGS sequence"/>
</dbReference>
<dbReference type="PANTHER" id="PTHR43214:SF17">
    <property type="entry name" value="TRANSCRIPTIONAL REGULATORY PROTEIN RCSB"/>
    <property type="match status" value="1"/>
</dbReference>
<feature type="domain" description="Response regulatory" evidence="5">
    <location>
        <begin position="32"/>
        <end position="151"/>
    </location>
</feature>
<dbReference type="SMART" id="SM00448">
    <property type="entry name" value="REC"/>
    <property type="match status" value="1"/>
</dbReference>
<dbReference type="SMART" id="SM00421">
    <property type="entry name" value="HTH_LUXR"/>
    <property type="match status" value="1"/>
</dbReference>
<dbReference type="InterPro" id="IPR058245">
    <property type="entry name" value="NreC/VraR/RcsB-like_REC"/>
</dbReference>
<dbReference type="InterPro" id="IPR000792">
    <property type="entry name" value="Tscrpt_reg_LuxR_C"/>
</dbReference>
<dbReference type="PROSITE" id="PS50110">
    <property type="entry name" value="RESPONSE_REGULATORY"/>
    <property type="match status" value="1"/>
</dbReference>
<dbReference type="GO" id="GO:0003677">
    <property type="term" value="F:DNA binding"/>
    <property type="evidence" value="ECO:0007669"/>
    <property type="project" value="UniProtKB-KW"/>
</dbReference>
<dbReference type="Pfam" id="PF00196">
    <property type="entry name" value="GerE"/>
    <property type="match status" value="1"/>
</dbReference>
<name>A0A7W8LB34_9BURK</name>
<evidence type="ECO:0000256" key="3">
    <source>
        <dbReference type="PROSITE-ProRule" id="PRU00169"/>
    </source>
</evidence>
<evidence type="ECO:0000259" key="4">
    <source>
        <dbReference type="PROSITE" id="PS50043"/>
    </source>
</evidence>
<dbReference type="GO" id="GO:0000160">
    <property type="term" value="P:phosphorelay signal transduction system"/>
    <property type="evidence" value="ECO:0007669"/>
    <property type="project" value="InterPro"/>
</dbReference>
<sequence>MQLEFRPSLLMASLTPQITLRLKSTMTTSRIRVILADDHPVILEGVRYELERSSTISVVGTAKNSTELMAALTNSPCDVVVSDYVMPGGRYGDGLALFAAIRQHSPNVRVVVLSMMENPAVVRLLMQGGHCCIFSKADPISNLTIAVHAAYANGRYLSPRVAAISDTINPGARGNTAGAPLTRCELEVVRLFVSGMTVTEIGELLRRSKKTISTQKSSAMLKLSIERDADLVRYGMESGLVPSAEPANS</sequence>
<accession>A0A7W8LB34</accession>
<dbReference type="PROSITE" id="PS50043">
    <property type="entry name" value="HTH_LUXR_2"/>
    <property type="match status" value="1"/>
</dbReference>
<keyword evidence="1 3" id="KW-0597">Phosphoprotein</keyword>